<organism evidence="2 3">
    <name type="scientific">Clostridium punense</name>
    <dbReference type="NCBI Taxonomy" id="1054297"/>
    <lineage>
        <taxon>Bacteria</taxon>
        <taxon>Bacillati</taxon>
        <taxon>Bacillota</taxon>
        <taxon>Clostridia</taxon>
        <taxon>Eubacteriales</taxon>
        <taxon>Clostridiaceae</taxon>
        <taxon>Clostridium</taxon>
    </lineage>
</organism>
<accession>A0ABS4JZX2</accession>
<dbReference type="Proteomes" id="UP001519308">
    <property type="component" value="Unassembled WGS sequence"/>
</dbReference>
<dbReference type="EC" id="3.1.3.48" evidence="2"/>
<feature type="domain" description="Phosphotyrosine protein phosphatase I" evidence="1">
    <location>
        <begin position="1"/>
        <end position="143"/>
    </location>
</feature>
<dbReference type="InterPro" id="IPR036196">
    <property type="entry name" value="Ptyr_pPase_sf"/>
</dbReference>
<evidence type="ECO:0000259" key="1">
    <source>
        <dbReference type="SMART" id="SM00226"/>
    </source>
</evidence>
<name>A0ABS4JZX2_9CLOT</name>
<dbReference type="PANTHER" id="PTHR11717">
    <property type="entry name" value="LOW MOLECULAR WEIGHT PROTEIN TYROSINE PHOSPHATASE"/>
    <property type="match status" value="1"/>
</dbReference>
<gene>
    <name evidence="2" type="ORF">J2Z44_000871</name>
</gene>
<keyword evidence="2" id="KW-0378">Hydrolase</keyword>
<dbReference type="GO" id="GO:0004725">
    <property type="term" value="F:protein tyrosine phosphatase activity"/>
    <property type="evidence" value="ECO:0007669"/>
    <property type="project" value="UniProtKB-EC"/>
</dbReference>
<dbReference type="RefSeq" id="WP_021282227.1">
    <property type="nucleotide sequence ID" value="NZ_JAGGLL010000005.1"/>
</dbReference>
<dbReference type="InterPro" id="IPR023485">
    <property type="entry name" value="Ptyr_pPase"/>
</dbReference>
<evidence type="ECO:0000313" key="2">
    <source>
        <dbReference type="EMBL" id="MBP2021084.1"/>
    </source>
</evidence>
<dbReference type="Gene3D" id="3.40.50.2300">
    <property type="match status" value="1"/>
</dbReference>
<reference evidence="2 3" key="1">
    <citation type="submission" date="2021-03" db="EMBL/GenBank/DDBJ databases">
        <title>Genomic Encyclopedia of Type Strains, Phase IV (KMG-IV): sequencing the most valuable type-strain genomes for metagenomic binning, comparative biology and taxonomic classification.</title>
        <authorList>
            <person name="Goeker M."/>
        </authorList>
    </citation>
    <scope>NUCLEOTIDE SEQUENCE [LARGE SCALE GENOMIC DNA]</scope>
    <source>
        <strain evidence="2 3">DSM 28650</strain>
    </source>
</reference>
<dbReference type="InterPro" id="IPR050438">
    <property type="entry name" value="LMW_PTPase"/>
</dbReference>
<sequence length="148" mass="16693">MKILFVCTGNTCRSNMAEAIFNKLINTNGLQATSAGLSIVPFSLASKHTVEILRHKYEVDISNRQAVQLSKEMLIEADLVLTMTAHMKDLIVRNFPEFNEKVHSLRGFVGKNGDIVDPFGGSIDVYSQTFEMLREDILSLIEILKKRY</sequence>
<evidence type="ECO:0000313" key="3">
    <source>
        <dbReference type="Proteomes" id="UP001519308"/>
    </source>
</evidence>
<comment type="caution">
    <text evidence="2">The sequence shown here is derived from an EMBL/GenBank/DDBJ whole genome shotgun (WGS) entry which is preliminary data.</text>
</comment>
<protein>
    <submittedName>
        <fullName evidence="2">Protein-tyrosine phosphatase</fullName>
        <ecNumber evidence="2">3.1.3.48</ecNumber>
    </submittedName>
</protein>
<dbReference type="EMBL" id="JAGGLL010000005">
    <property type="protein sequence ID" value="MBP2021084.1"/>
    <property type="molecule type" value="Genomic_DNA"/>
</dbReference>
<dbReference type="SMART" id="SM00226">
    <property type="entry name" value="LMWPc"/>
    <property type="match status" value="1"/>
</dbReference>
<dbReference type="PANTHER" id="PTHR11717:SF31">
    <property type="entry name" value="LOW MOLECULAR WEIGHT PROTEIN-TYROSINE-PHOSPHATASE ETP-RELATED"/>
    <property type="match status" value="1"/>
</dbReference>
<dbReference type="CDD" id="cd16344">
    <property type="entry name" value="LMWPAP"/>
    <property type="match status" value="1"/>
</dbReference>
<keyword evidence="3" id="KW-1185">Reference proteome</keyword>
<dbReference type="SUPFAM" id="SSF52788">
    <property type="entry name" value="Phosphotyrosine protein phosphatases I"/>
    <property type="match status" value="1"/>
</dbReference>
<proteinExistence type="predicted"/>
<dbReference type="Pfam" id="PF01451">
    <property type="entry name" value="LMWPc"/>
    <property type="match status" value="1"/>
</dbReference>